<dbReference type="Pfam" id="PF02706">
    <property type="entry name" value="Wzz"/>
    <property type="match status" value="1"/>
</dbReference>
<evidence type="ECO:0000313" key="10">
    <source>
        <dbReference type="EMBL" id="AEN90988.1"/>
    </source>
</evidence>
<dbReference type="Pfam" id="PF13807">
    <property type="entry name" value="GNVR"/>
    <property type="match status" value="1"/>
</dbReference>
<dbReference type="PANTHER" id="PTHR32309:SF13">
    <property type="entry name" value="FERRIC ENTEROBACTIN TRANSPORT PROTEIN FEPE"/>
    <property type="match status" value="1"/>
</dbReference>
<feature type="domain" description="Tyrosine-protein kinase G-rich" evidence="9">
    <location>
        <begin position="142"/>
        <end position="196"/>
    </location>
</feature>
<feature type="transmembrane region" description="Helical" evidence="7">
    <location>
        <begin position="18"/>
        <end position="40"/>
    </location>
</feature>
<dbReference type="InterPro" id="IPR032807">
    <property type="entry name" value="GNVR"/>
</dbReference>
<dbReference type="GO" id="GO:0005886">
    <property type="term" value="C:plasma membrane"/>
    <property type="evidence" value="ECO:0007669"/>
    <property type="project" value="UniProtKB-SubCell"/>
</dbReference>
<evidence type="ECO:0000256" key="5">
    <source>
        <dbReference type="ARBA" id="ARBA00022989"/>
    </source>
</evidence>
<gene>
    <name evidence="10" type="primary">wzz</name>
    <name evidence="10" type="ORF">BMWSH_4108</name>
</gene>
<dbReference type="InterPro" id="IPR050445">
    <property type="entry name" value="Bact_polysacc_biosynth/exp"/>
</dbReference>
<evidence type="ECO:0000256" key="2">
    <source>
        <dbReference type="ARBA" id="ARBA00006683"/>
    </source>
</evidence>
<comment type="subcellular location">
    <subcellularLocation>
        <location evidence="1">Cell membrane</location>
        <topology evidence="1">Multi-pass membrane protein</topology>
    </subcellularLocation>
</comment>
<evidence type="ECO:0000313" key="11">
    <source>
        <dbReference type="Proteomes" id="UP000001283"/>
    </source>
</evidence>
<keyword evidence="6 7" id="KW-0472">Membrane</keyword>
<evidence type="ECO:0000256" key="1">
    <source>
        <dbReference type="ARBA" id="ARBA00004651"/>
    </source>
</evidence>
<dbReference type="InterPro" id="IPR003856">
    <property type="entry name" value="LPS_length_determ_N"/>
</dbReference>
<reference evidence="10 11" key="1">
    <citation type="journal article" date="2011" name="J. Bacteriol.">
        <title>Complete genome sequence of the industrial strain Bacillus megaterium WSH-002.</title>
        <authorList>
            <person name="Liu L."/>
            <person name="Li Y."/>
            <person name="Zhang J."/>
            <person name="Zou W."/>
            <person name="Zhou Z."/>
            <person name="Liu J."/>
            <person name="Li X."/>
            <person name="Wang L."/>
            <person name="Chen J."/>
        </authorList>
    </citation>
    <scope>NUCLEOTIDE SEQUENCE [LARGE SCALE GENOMIC DNA]</scope>
    <source>
        <strain evidence="10 11">WSH-002</strain>
    </source>
</reference>
<proteinExistence type="inferred from homology"/>
<dbReference type="GO" id="GO:0004713">
    <property type="term" value="F:protein tyrosine kinase activity"/>
    <property type="evidence" value="ECO:0007669"/>
    <property type="project" value="TreeGrafter"/>
</dbReference>
<organism evidence="10 11">
    <name type="scientific">Priestia megaterium (strain WSH-002)</name>
    <name type="common">Bacillus megaterium</name>
    <dbReference type="NCBI Taxonomy" id="1006007"/>
    <lineage>
        <taxon>Bacteria</taxon>
        <taxon>Bacillati</taxon>
        <taxon>Bacillota</taxon>
        <taxon>Bacilli</taxon>
        <taxon>Bacillales</taxon>
        <taxon>Bacillaceae</taxon>
        <taxon>Priestia</taxon>
    </lineage>
</organism>
<evidence type="ECO:0000256" key="7">
    <source>
        <dbReference type="SAM" id="Phobius"/>
    </source>
</evidence>
<keyword evidence="4 7" id="KW-0812">Transmembrane</keyword>
<evidence type="ECO:0000256" key="6">
    <source>
        <dbReference type="ARBA" id="ARBA00023136"/>
    </source>
</evidence>
<dbReference type="RefSeq" id="WP_014461187.1">
    <property type="nucleotide sequence ID" value="NC_017138.1"/>
</dbReference>
<sequence length="252" mass="27401">MEETISLRDLFQVLRKRLWLIALIAIIAATISAVISFFVLTPVYQTSTQILVNQAKSEQQLYNAGAVQTNVQLISTYNDIIKSPAILDTVIEKLKLDGSAKSLSGQIQVTSAENSQVALITVQDTNAKRATEIANTTASVFQQKVPKIMNMNIDNVSILSKADLVASKSPVKPQPVLNIAIALAVGLMVGIGLSFLLEYLDNTVKTEQDIENILELPVMGVITNIKDVPKATNVQRPDVKARVPQRGETFGS</sequence>
<comment type="similarity">
    <text evidence="2">Belongs to the CpsC/CapA family.</text>
</comment>
<name>A0A8D3X275_PRIMW</name>
<accession>A0A8D3X275</accession>
<feature type="transmembrane region" description="Helical" evidence="7">
    <location>
        <begin position="176"/>
        <end position="197"/>
    </location>
</feature>
<keyword evidence="3" id="KW-1003">Cell membrane</keyword>
<dbReference type="AlphaFoldDB" id="A0A8D3X275"/>
<evidence type="ECO:0000256" key="3">
    <source>
        <dbReference type="ARBA" id="ARBA00022475"/>
    </source>
</evidence>
<evidence type="ECO:0000256" key="4">
    <source>
        <dbReference type="ARBA" id="ARBA00022692"/>
    </source>
</evidence>
<dbReference type="EMBL" id="CP003017">
    <property type="protein sequence ID" value="AEN90988.1"/>
    <property type="molecule type" value="Genomic_DNA"/>
</dbReference>
<protein>
    <submittedName>
        <fullName evidence="10">Lipopolysaccharide biosynthesis protein</fullName>
    </submittedName>
</protein>
<dbReference type="PANTHER" id="PTHR32309">
    <property type="entry name" value="TYROSINE-PROTEIN KINASE"/>
    <property type="match status" value="1"/>
</dbReference>
<feature type="domain" description="Polysaccharide chain length determinant N-terminal" evidence="8">
    <location>
        <begin position="3"/>
        <end position="94"/>
    </location>
</feature>
<evidence type="ECO:0000259" key="9">
    <source>
        <dbReference type="Pfam" id="PF13807"/>
    </source>
</evidence>
<keyword evidence="5 7" id="KW-1133">Transmembrane helix</keyword>
<dbReference type="KEGG" id="bmh:BMWSH_4108"/>
<evidence type="ECO:0000259" key="8">
    <source>
        <dbReference type="Pfam" id="PF02706"/>
    </source>
</evidence>
<dbReference type="Proteomes" id="UP000001283">
    <property type="component" value="Chromosome"/>
</dbReference>